<protein>
    <submittedName>
        <fullName evidence="3">Manganese containing catalase</fullName>
    </submittedName>
</protein>
<evidence type="ECO:0000256" key="1">
    <source>
        <dbReference type="ARBA" id="ARBA00007644"/>
    </source>
</evidence>
<sequence>MFMRVDRLITELPPAKKQDPNAAAALQELLGGKYGEMSTLGNYIFQSNAGAHPHSVLGVALAGP</sequence>
<comment type="cofactor">
    <cofactor evidence="2">
        <name>Mn(2+)</name>
        <dbReference type="ChEBI" id="CHEBI:29035"/>
    </cofactor>
    <text evidence="2">Binds 2 manganese ions per subunit.</text>
</comment>
<dbReference type="InterPro" id="IPR009078">
    <property type="entry name" value="Ferritin-like_SF"/>
</dbReference>
<dbReference type="InterPro" id="IPR012347">
    <property type="entry name" value="Ferritin-like"/>
</dbReference>
<feature type="binding site" evidence="2">
    <location>
        <position position="36"/>
    </location>
    <ligand>
        <name>Mn(2+)</name>
        <dbReference type="ChEBI" id="CHEBI:29035"/>
        <label>1</label>
    </ligand>
</feature>
<name>A0A1Y6G9W5_9HYPH</name>
<dbReference type="AlphaFoldDB" id="A0A1Y6G9W5"/>
<evidence type="ECO:0000313" key="4">
    <source>
        <dbReference type="Proteomes" id="UP000194474"/>
    </source>
</evidence>
<dbReference type="Proteomes" id="UP000194474">
    <property type="component" value="Unassembled WGS sequence"/>
</dbReference>
<dbReference type="EMBL" id="FXWK01000002">
    <property type="protein sequence ID" value="SMQ86183.1"/>
    <property type="molecule type" value="Genomic_DNA"/>
</dbReference>
<accession>A0A1Y6G9W5</accession>
<keyword evidence="4" id="KW-1185">Reference proteome</keyword>
<proteinExistence type="inferred from homology"/>
<dbReference type="InterPro" id="IPR007760">
    <property type="entry name" value="Mn_catalase"/>
</dbReference>
<dbReference type="SUPFAM" id="SSF47240">
    <property type="entry name" value="Ferritin-like"/>
    <property type="match status" value="1"/>
</dbReference>
<keyword evidence="2" id="KW-0479">Metal-binding</keyword>
<keyword evidence="2" id="KW-0464">Manganese</keyword>
<dbReference type="GO" id="GO:0046872">
    <property type="term" value="F:metal ion binding"/>
    <property type="evidence" value="ECO:0007669"/>
    <property type="project" value="UniProtKB-KW"/>
</dbReference>
<organism evidence="3 4">
    <name type="scientific">Devosia lucknowensis</name>
    <dbReference type="NCBI Taxonomy" id="1096929"/>
    <lineage>
        <taxon>Bacteria</taxon>
        <taxon>Pseudomonadati</taxon>
        <taxon>Pseudomonadota</taxon>
        <taxon>Alphaproteobacteria</taxon>
        <taxon>Hyphomicrobiales</taxon>
        <taxon>Devosiaceae</taxon>
        <taxon>Devosia</taxon>
    </lineage>
</organism>
<dbReference type="Gene3D" id="1.20.1260.10">
    <property type="match status" value="1"/>
</dbReference>
<reference evidence="4" key="1">
    <citation type="submission" date="2017-04" db="EMBL/GenBank/DDBJ databases">
        <authorList>
            <person name="Varghese N."/>
            <person name="Submissions S."/>
        </authorList>
    </citation>
    <scope>NUCLEOTIDE SEQUENCE [LARGE SCALE GENOMIC DNA]</scope>
</reference>
<evidence type="ECO:0000313" key="3">
    <source>
        <dbReference type="EMBL" id="SMQ86183.1"/>
    </source>
</evidence>
<gene>
    <name evidence="3" type="ORF">SAMN06295905_3485</name>
</gene>
<comment type="similarity">
    <text evidence="1">Belongs to the manganese catalase family.</text>
</comment>
<dbReference type="Pfam" id="PF05067">
    <property type="entry name" value="Mn_catalase"/>
    <property type="match status" value="1"/>
</dbReference>
<evidence type="ECO:0000256" key="2">
    <source>
        <dbReference type="PIRSR" id="PIRSR607760-1"/>
    </source>
</evidence>